<dbReference type="Gene3D" id="2.60.120.200">
    <property type="match status" value="1"/>
</dbReference>
<dbReference type="PRINTS" id="PR00737">
    <property type="entry name" value="GLHYDRLASE16"/>
</dbReference>
<dbReference type="InterPro" id="IPR008264">
    <property type="entry name" value="Beta_glucanase"/>
</dbReference>
<dbReference type="EMBL" id="JAMQYH010000004">
    <property type="protein sequence ID" value="KAJ1689413.1"/>
    <property type="molecule type" value="Genomic_DNA"/>
</dbReference>
<dbReference type="PANTHER" id="PTHR31062">
    <property type="entry name" value="XYLOGLUCAN ENDOTRANSGLUCOSYLASE/HYDROLASE PROTEIN 8-RELATED"/>
    <property type="match status" value="1"/>
</dbReference>
<evidence type="ECO:0000256" key="3">
    <source>
        <dbReference type="PIRSR" id="PIRSR005604-1"/>
    </source>
</evidence>
<dbReference type="InterPro" id="IPR016455">
    <property type="entry name" value="XTH"/>
</dbReference>
<sequence>MNLFMSFLLLFLLYTDKLAGLNFNTDVTVTWGQSHVAKSRNGEEMEFKMDQYSGASAQTNADFLFGRFDMRVKLNSPDSTGTITTFYLHSPNRDLWWDEADFEFIGGSSTADYKIHTNLITDGIGNREQQFRFPFDPASNYHTYSFFWTPQQIIWYVDGIPIRVYRKLSDSRILYPDKQPMKVYTSLWNSTAWTGEVNWKNAPFSAHYRNFYVNACVAWRDGSNVSSNCKIVPPFWFTYKLLPLERDMIIRMREQYMTYDYCNDKEKVTDVTSIECANNP</sequence>
<evidence type="ECO:0000313" key="7">
    <source>
        <dbReference type="Proteomes" id="UP001151287"/>
    </source>
</evidence>
<evidence type="ECO:0000256" key="2">
    <source>
        <dbReference type="ARBA" id="ARBA00023295"/>
    </source>
</evidence>
<dbReference type="InterPro" id="IPR044791">
    <property type="entry name" value="Beta-glucanase/XTH"/>
</dbReference>
<evidence type="ECO:0000256" key="1">
    <source>
        <dbReference type="ARBA" id="ARBA00022801"/>
    </source>
</evidence>
<name>A0A9Q0HKS2_9POAL</name>
<dbReference type="PROSITE" id="PS51762">
    <property type="entry name" value="GH16_2"/>
    <property type="match status" value="1"/>
</dbReference>
<dbReference type="SUPFAM" id="SSF49899">
    <property type="entry name" value="Concanavalin A-like lectins/glucanases"/>
    <property type="match status" value="1"/>
</dbReference>
<keyword evidence="2" id="KW-0326">Glycosidase</keyword>
<keyword evidence="7" id="KW-1185">Reference proteome</keyword>
<dbReference type="OrthoDB" id="4781at2759"/>
<proteinExistence type="predicted"/>
<dbReference type="Proteomes" id="UP001151287">
    <property type="component" value="Unassembled WGS sequence"/>
</dbReference>
<dbReference type="PIRSF" id="PIRSF005604">
    <property type="entry name" value="XET"/>
    <property type="match status" value="1"/>
</dbReference>
<gene>
    <name evidence="6" type="ORF">LUZ63_013568</name>
</gene>
<feature type="signal peptide" evidence="4">
    <location>
        <begin position="1"/>
        <end position="20"/>
    </location>
</feature>
<evidence type="ECO:0000313" key="6">
    <source>
        <dbReference type="EMBL" id="KAJ1689413.1"/>
    </source>
</evidence>
<dbReference type="InterPro" id="IPR013320">
    <property type="entry name" value="ConA-like_dom_sf"/>
</dbReference>
<dbReference type="GO" id="GO:0004553">
    <property type="term" value="F:hydrolase activity, hydrolyzing O-glycosyl compounds"/>
    <property type="evidence" value="ECO:0007669"/>
    <property type="project" value="InterPro"/>
</dbReference>
<reference evidence="6" key="1">
    <citation type="journal article" date="2022" name="Cell">
        <title>Repeat-based holocentromeres influence genome architecture and karyotype evolution.</title>
        <authorList>
            <person name="Hofstatter P.G."/>
            <person name="Thangavel G."/>
            <person name="Lux T."/>
            <person name="Neumann P."/>
            <person name="Vondrak T."/>
            <person name="Novak P."/>
            <person name="Zhang M."/>
            <person name="Costa L."/>
            <person name="Castellani M."/>
            <person name="Scott A."/>
            <person name="Toegelov H."/>
            <person name="Fuchs J."/>
            <person name="Mata-Sucre Y."/>
            <person name="Dias Y."/>
            <person name="Vanzela A.L.L."/>
            <person name="Huettel B."/>
            <person name="Almeida C.C.S."/>
            <person name="Simkova H."/>
            <person name="Souza G."/>
            <person name="Pedrosa-Harand A."/>
            <person name="Macas J."/>
            <person name="Mayer K.F.X."/>
            <person name="Houben A."/>
            <person name="Marques A."/>
        </authorList>
    </citation>
    <scope>NUCLEOTIDE SEQUENCE</scope>
    <source>
        <strain evidence="6">RhyBre1mFocal</strain>
    </source>
</reference>
<dbReference type="GO" id="GO:0010411">
    <property type="term" value="P:xyloglucan metabolic process"/>
    <property type="evidence" value="ECO:0007669"/>
    <property type="project" value="InterPro"/>
</dbReference>
<keyword evidence="4" id="KW-0732">Signal</keyword>
<comment type="caution">
    <text evidence="6">The sequence shown here is derived from an EMBL/GenBank/DDBJ whole genome shotgun (WGS) entry which is preliminary data.</text>
</comment>
<dbReference type="GO" id="GO:0016762">
    <property type="term" value="F:xyloglucan:xyloglucosyl transferase activity"/>
    <property type="evidence" value="ECO:0007669"/>
    <property type="project" value="InterPro"/>
</dbReference>
<evidence type="ECO:0000259" key="5">
    <source>
        <dbReference type="PROSITE" id="PS51762"/>
    </source>
</evidence>
<feature type="chain" id="PRO_5040155089" description="GH16 domain-containing protein" evidence="4">
    <location>
        <begin position="21"/>
        <end position="280"/>
    </location>
</feature>
<feature type="active site" description="Nucleophile" evidence="3">
    <location>
        <position position="99"/>
    </location>
</feature>
<accession>A0A9Q0HKS2</accession>
<evidence type="ECO:0000256" key="4">
    <source>
        <dbReference type="SAM" id="SignalP"/>
    </source>
</evidence>
<protein>
    <recommendedName>
        <fullName evidence="5">GH16 domain-containing protein</fullName>
    </recommendedName>
</protein>
<keyword evidence="1" id="KW-0378">Hydrolase</keyword>
<dbReference type="AlphaFoldDB" id="A0A9Q0HKS2"/>
<dbReference type="Pfam" id="PF00722">
    <property type="entry name" value="Glyco_hydro_16"/>
    <property type="match status" value="1"/>
</dbReference>
<dbReference type="GO" id="GO:0042546">
    <property type="term" value="P:cell wall biogenesis"/>
    <property type="evidence" value="ECO:0007669"/>
    <property type="project" value="InterPro"/>
</dbReference>
<organism evidence="6 7">
    <name type="scientific">Rhynchospora breviuscula</name>
    <dbReference type="NCBI Taxonomy" id="2022672"/>
    <lineage>
        <taxon>Eukaryota</taxon>
        <taxon>Viridiplantae</taxon>
        <taxon>Streptophyta</taxon>
        <taxon>Embryophyta</taxon>
        <taxon>Tracheophyta</taxon>
        <taxon>Spermatophyta</taxon>
        <taxon>Magnoliopsida</taxon>
        <taxon>Liliopsida</taxon>
        <taxon>Poales</taxon>
        <taxon>Cyperaceae</taxon>
        <taxon>Cyperoideae</taxon>
        <taxon>Rhynchosporeae</taxon>
        <taxon>Rhynchospora</taxon>
    </lineage>
</organism>
<dbReference type="InterPro" id="IPR000757">
    <property type="entry name" value="Beta-glucanase-like"/>
</dbReference>
<feature type="active site" description="Proton donor" evidence="3">
    <location>
        <position position="103"/>
    </location>
</feature>
<feature type="domain" description="GH16" evidence="5">
    <location>
        <begin position="1"/>
        <end position="208"/>
    </location>
</feature>